<feature type="transmembrane region" description="Helical" evidence="1">
    <location>
        <begin position="71"/>
        <end position="89"/>
    </location>
</feature>
<evidence type="ECO:0000256" key="1">
    <source>
        <dbReference type="SAM" id="Phobius"/>
    </source>
</evidence>
<organism evidence="2 3">
    <name type="scientific">Devosia pacifica</name>
    <dbReference type="NCBI Taxonomy" id="1335967"/>
    <lineage>
        <taxon>Bacteria</taxon>
        <taxon>Pseudomonadati</taxon>
        <taxon>Pseudomonadota</taxon>
        <taxon>Alphaproteobacteria</taxon>
        <taxon>Hyphomicrobiales</taxon>
        <taxon>Devosiaceae</taxon>
        <taxon>Devosia</taxon>
    </lineage>
</organism>
<dbReference type="AlphaFoldDB" id="A0A918VR60"/>
<accession>A0A918VR60</accession>
<reference evidence="2" key="1">
    <citation type="journal article" date="2014" name="Int. J. Syst. Evol. Microbiol.">
        <title>Complete genome sequence of Corynebacterium casei LMG S-19264T (=DSM 44701T), isolated from a smear-ripened cheese.</title>
        <authorList>
            <consortium name="US DOE Joint Genome Institute (JGI-PGF)"/>
            <person name="Walter F."/>
            <person name="Albersmeier A."/>
            <person name="Kalinowski J."/>
            <person name="Ruckert C."/>
        </authorList>
    </citation>
    <scope>NUCLEOTIDE SEQUENCE</scope>
    <source>
        <strain evidence="2">KCTC 32437</strain>
    </source>
</reference>
<feature type="transmembrane region" description="Helical" evidence="1">
    <location>
        <begin position="109"/>
        <end position="130"/>
    </location>
</feature>
<dbReference type="Pfam" id="PF09945">
    <property type="entry name" value="DUF2177"/>
    <property type="match status" value="1"/>
</dbReference>
<evidence type="ECO:0000313" key="3">
    <source>
        <dbReference type="Proteomes" id="UP000646579"/>
    </source>
</evidence>
<dbReference type="Proteomes" id="UP000646579">
    <property type="component" value="Unassembled WGS sequence"/>
</dbReference>
<protein>
    <submittedName>
        <fullName evidence="2">Membrane protein</fullName>
    </submittedName>
</protein>
<sequence length="131" mass="13912">MTRHIILYLACAAVFFPLDYIWLSTVARTFYQRELGSLLLDNPNLVIAGLFYAAYVAGLVILVAGPAEGNILKALGLGAVLGFVAYGTYDLTNLSTVRGFSPTVAMVDIAWGTALTAISAAGGVWIASFFD</sequence>
<keyword evidence="1" id="KW-0812">Transmembrane</keyword>
<dbReference type="RefSeq" id="WP_189424024.1">
    <property type="nucleotide sequence ID" value="NZ_BMZE01000001.1"/>
</dbReference>
<comment type="caution">
    <text evidence="2">The sequence shown here is derived from an EMBL/GenBank/DDBJ whole genome shotgun (WGS) entry which is preliminary data.</text>
</comment>
<name>A0A918VR60_9HYPH</name>
<gene>
    <name evidence="2" type="ORF">GCM10007989_10350</name>
</gene>
<dbReference type="InterPro" id="IPR018687">
    <property type="entry name" value="DUF2177_membr"/>
</dbReference>
<feature type="transmembrane region" description="Helical" evidence="1">
    <location>
        <begin position="43"/>
        <end position="64"/>
    </location>
</feature>
<keyword evidence="1" id="KW-0472">Membrane</keyword>
<keyword evidence="1" id="KW-1133">Transmembrane helix</keyword>
<keyword evidence="3" id="KW-1185">Reference proteome</keyword>
<reference evidence="2" key="2">
    <citation type="submission" date="2020-09" db="EMBL/GenBank/DDBJ databases">
        <authorList>
            <person name="Sun Q."/>
            <person name="Kim S."/>
        </authorList>
    </citation>
    <scope>NUCLEOTIDE SEQUENCE</scope>
    <source>
        <strain evidence="2">KCTC 32437</strain>
    </source>
</reference>
<proteinExistence type="predicted"/>
<evidence type="ECO:0000313" key="2">
    <source>
        <dbReference type="EMBL" id="GHA17078.1"/>
    </source>
</evidence>
<dbReference type="EMBL" id="BMZE01000001">
    <property type="protein sequence ID" value="GHA17078.1"/>
    <property type="molecule type" value="Genomic_DNA"/>
</dbReference>
<feature type="transmembrane region" description="Helical" evidence="1">
    <location>
        <begin position="5"/>
        <end position="23"/>
    </location>
</feature>